<dbReference type="GO" id="GO:0003682">
    <property type="term" value="F:chromatin binding"/>
    <property type="evidence" value="ECO:0007669"/>
    <property type="project" value="TreeGrafter"/>
</dbReference>
<feature type="region of interest" description="Disordered" evidence="2">
    <location>
        <begin position="678"/>
        <end position="698"/>
    </location>
</feature>
<dbReference type="AlphaFoldDB" id="A0A2V1AQA3"/>
<dbReference type="STRING" id="45357.A0A2V1AQA3"/>
<reference evidence="4 5" key="1">
    <citation type="submission" date="2017-12" db="EMBL/GenBank/DDBJ databases">
        <title>Genome Sequence of a Multidrug-Resistant Candida haemulonii Isolate from a Patient with Chronic Leg Ulcers in Israel.</title>
        <authorList>
            <person name="Chow N.A."/>
            <person name="Gade L."/>
            <person name="Batra D."/>
            <person name="Rowe L.A."/>
            <person name="Ben-Ami R."/>
            <person name="Loparev V.N."/>
            <person name="Litvintseva A.P."/>
        </authorList>
    </citation>
    <scope>NUCLEOTIDE SEQUENCE [LARGE SCALE GENOMIC DNA]</scope>
    <source>
        <strain evidence="4 5">B11899</strain>
    </source>
</reference>
<dbReference type="EMBL" id="PKFO01000003">
    <property type="protein sequence ID" value="PVH20059.1"/>
    <property type="molecule type" value="Genomic_DNA"/>
</dbReference>
<dbReference type="Pfam" id="PF01302">
    <property type="entry name" value="CAP_GLY"/>
    <property type="match status" value="1"/>
</dbReference>
<dbReference type="InterPro" id="IPR000938">
    <property type="entry name" value="CAP-Gly_domain"/>
</dbReference>
<dbReference type="RefSeq" id="XP_025340999.1">
    <property type="nucleotide sequence ID" value="XM_025485534.1"/>
</dbReference>
<gene>
    <name evidence="4" type="ORF">CXQ85_001838</name>
</gene>
<dbReference type="PANTHER" id="PTHR43941:SF1">
    <property type="entry name" value="STRUCTURAL MAINTENANCE OF CHROMOSOMES PROTEIN 2"/>
    <property type="match status" value="1"/>
</dbReference>
<feature type="domain" description="CAP-Gly" evidence="3">
    <location>
        <begin position="24"/>
        <end position="68"/>
    </location>
</feature>
<dbReference type="Proteomes" id="UP000244309">
    <property type="component" value="Unassembled WGS sequence"/>
</dbReference>
<dbReference type="GO" id="GO:0000796">
    <property type="term" value="C:condensin complex"/>
    <property type="evidence" value="ECO:0007669"/>
    <property type="project" value="TreeGrafter"/>
</dbReference>
<dbReference type="GO" id="GO:0000793">
    <property type="term" value="C:condensed chromosome"/>
    <property type="evidence" value="ECO:0007669"/>
    <property type="project" value="TreeGrafter"/>
</dbReference>
<keyword evidence="5" id="KW-1185">Reference proteome</keyword>
<dbReference type="Gene3D" id="2.30.30.190">
    <property type="entry name" value="CAP Gly-rich-like domain"/>
    <property type="match status" value="1"/>
</dbReference>
<dbReference type="PROSITE" id="PS50245">
    <property type="entry name" value="CAP_GLY_2"/>
    <property type="match status" value="1"/>
</dbReference>
<sequence length="835" mass="94425">MSSGFQIGQHCQVRDQLGVVRFYGKTQFADGDWVGVELDSSQGRNDGSVNDIRYFTCSKEGQYGIFVRPQLVQADNSANNKPAGNVELIIERLQQKLRKTLEDIEEKKHNIIQLEESLNSKDLKIEHLESVIENSAVDTEYIHEHNSSLERALEETRSKYDELKREYDLVCEELNINKQLEEEVLASAPSQLDSNEVASLLKQNKKLNDAFEHLSTSHAETKRMLAEKEDASSVVSDELQHLKATHRATIETLEKSEETIRDLHLRLESISSSDDLIEHLSSQNETLQEKVNELTVTIEELKEIRELDSDLIQESKEVETNLRNEITGLAGSLKSYEKMVAELTENNTKLKIQLNKHVASTAGDKEGIIEVSRLHTGDEAGYLGSLLEFARSSRASIIDTVVPTSLKPQIKVLTDIHDLRAEILAVIKVLEDGPFQASKIILELSKSSGTVVFLESILMHNLLSEDTLLQLKSGAENGKKEVAFIRSKFLESDIACIDESCVLSCISSSLIPEEPLNMKYRSCFTHFLMQADAEMGNAIRLIRFLEQEALGKLPKELADIYQLMKSCRTSLARLRSNLEENSKKELMKYKPFDPERTLFIGDKLWSISKKVLEVHEAAMDDKQEHLQALLADLFSSSHDDFIKARSAVKSLQVNLEDTDLSFEAEASEDILRASVNLNEPSMRPALDDQPSPSDTSSDRRIRELELNISMLEQNLSSTSLKYAEDKVMTKKLVAKLKEDYENLEQRYRALVEENRSLEKQAHEYLALETLSLAGQQTKVFEDLASEKKYTEEAALLEEISFLRTMIKTGTNLTSATHDDDLSWLQKALATDEHML</sequence>
<dbReference type="InterPro" id="IPR036859">
    <property type="entry name" value="CAP-Gly_dom_sf"/>
</dbReference>
<dbReference type="GO" id="GO:0000785">
    <property type="term" value="C:chromatin"/>
    <property type="evidence" value="ECO:0007669"/>
    <property type="project" value="TreeGrafter"/>
</dbReference>
<comment type="caution">
    <text evidence="4">The sequence shown here is derived from an EMBL/GenBank/DDBJ whole genome shotgun (WGS) entry which is preliminary data.</text>
</comment>
<feature type="coiled-coil region" evidence="1">
    <location>
        <begin position="90"/>
        <end position="173"/>
    </location>
</feature>
<evidence type="ECO:0000256" key="1">
    <source>
        <dbReference type="SAM" id="Coils"/>
    </source>
</evidence>
<dbReference type="GO" id="GO:0007076">
    <property type="term" value="P:mitotic chromosome condensation"/>
    <property type="evidence" value="ECO:0007669"/>
    <property type="project" value="TreeGrafter"/>
</dbReference>
<protein>
    <recommendedName>
        <fullName evidence="3">CAP-Gly domain-containing protein</fullName>
    </recommendedName>
</protein>
<keyword evidence="1" id="KW-0175">Coiled coil</keyword>
<dbReference type="PANTHER" id="PTHR43941">
    <property type="entry name" value="STRUCTURAL MAINTENANCE OF CHROMOSOMES PROTEIN 2"/>
    <property type="match status" value="1"/>
</dbReference>
<feature type="coiled-coil region" evidence="1">
    <location>
        <begin position="277"/>
        <end position="304"/>
    </location>
</feature>
<proteinExistence type="predicted"/>
<dbReference type="SMART" id="SM01052">
    <property type="entry name" value="CAP_GLY"/>
    <property type="match status" value="1"/>
</dbReference>
<accession>A0A2V1AQA3</accession>
<evidence type="ECO:0000259" key="3">
    <source>
        <dbReference type="PROSITE" id="PS50245"/>
    </source>
</evidence>
<name>A0A2V1AQA3_9ASCO</name>
<evidence type="ECO:0000313" key="5">
    <source>
        <dbReference type="Proteomes" id="UP000244309"/>
    </source>
</evidence>
<dbReference type="VEuPathDB" id="FungiDB:CXQ85_001838"/>
<feature type="coiled-coil region" evidence="1">
    <location>
        <begin position="701"/>
        <end position="767"/>
    </location>
</feature>
<evidence type="ECO:0000313" key="4">
    <source>
        <dbReference type="EMBL" id="PVH20059.1"/>
    </source>
</evidence>
<organism evidence="4 5">
    <name type="scientific">Candidozyma haemuli</name>
    <dbReference type="NCBI Taxonomy" id="45357"/>
    <lineage>
        <taxon>Eukaryota</taxon>
        <taxon>Fungi</taxon>
        <taxon>Dikarya</taxon>
        <taxon>Ascomycota</taxon>
        <taxon>Saccharomycotina</taxon>
        <taxon>Pichiomycetes</taxon>
        <taxon>Metschnikowiaceae</taxon>
        <taxon>Candidozyma</taxon>
    </lineage>
</organism>
<evidence type="ECO:0000256" key="2">
    <source>
        <dbReference type="SAM" id="MobiDB-lite"/>
    </source>
</evidence>
<dbReference type="OrthoDB" id="2130750at2759"/>
<dbReference type="SUPFAM" id="SSF74924">
    <property type="entry name" value="Cap-Gly domain"/>
    <property type="match status" value="1"/>
</dbReference>
<dbReference type="GeneID" id="37007169"/>